<organism evidence="2 3">
    <name type="scientific">Prauserella rugosa</name>
    <dbReference type="NCBI Taxonomy" id="43354"/>
    <lineage>
        <taxon>Bacteria</taxon>
        <taxon>Bacillati</taxon>
        <taxon>Actinomycetota</taxon>
        <taxon>Actinomycetes</taxon>
        <taxon>Pseudonocardiales</taxon>
        <taxon>Pseudonocardiaceae</taxon>
        <taxon>Prauserella</taxon>
    </lineage>
</organism>
<dbReference type="PANTHER" id="PTHR42949">
    <property type="entry name" value="ANAEROBIC GLYCEROL-3-PHOSPHATE DEHYDROGENASE SUBUNIT B"/>
    <property type="match status" value="1"/>
</dbReference>
<evidence type="ECO:0000313" key="3">
    <source>
        <dbReference type="Proteomes" id="UP000317303"/>
    </source>
</evidence>
<proteinExistence type="predicted"/>
<evidence type="ECO:0000256" key="1">
    <source>
        <dbReference type="ARBA" id="ARBA00023002"/>
    </source>
</evidence>
<dbReference type="AlphaFoldDB" id="A0A660CA65"/>
<comment type="caution">
    <text evidence="2">The sequence shown here is derived from an EMBL/GenBank/DDBJ whole genome shotgun (WGS) entry which is preliminary data.</text>
</comment>
<name>A0A660CA65_9PSEU</name>
<dbReference type="CDD" id="cd19946">
    <property type="entry name" value="GlpA-like_Fer2_BFD-like"/>
    <property type="match status" value="1"/>
</dbReference>
<accession>A0A660CA65</accession>
<dbReference type="Gene3D" id="1.10.10.1100">
    <property type="entry name" value="BFD-like [2Fe-2S]-binding domain"/>
    <property type="match status" value="1"/>
</dbReference>
<reference evidence="2 3" key="1">
    <citation type="submission" date="2019-07" db="EMBL/GenBank/DDBJ databases">
        <title>R&amp;d 2014.</title>
        <authorList>
            <person name="Klenk H.-P."/>
        </authorList>
    </citation>
    <scope>NUCLEOTIDE SEQUENCE [LARGE SCALE GENOMIC DNA]</scope>
    <source>
        <strain evidence="2 3">DSM 43194</strain>
    </source>
</reference>
<gene>
    <name evidence="2" type="ORF">JD82_00588</name>
</gene>
<dbReference type="Proteomes" id="UP000317303">
    <property type="component" value="Unassembled WGS sequence"/>
</dbReference>
<keyword evidence="3" id="KW-1185">Reference proteome</keyword>
<dbReference type="PANTHER" id="PTHR42949:SF3">
    <property type="entry name" value="ANAEROBIC GLYCEROL-3-PHOSPHATE DEHYDROGENASE SUBUNIT B"/>
    <property type="match status" value="1"/>
</dbReference>
<evidence type="ECO:0000313" key="2">
    <source>
        <dbReference type="EMBL" id="TWH18767.1"/>
    </source>
</evidence>
<sequence>MHTVHAVPSRWASWLTDDTLVCRCEEVPYAQVREARSDLGAGDGRDLKSFARVGMGWCQGRMCGFAAGCLATGETGPRAGEAAAGAIKRPLAGPVRIGDLAELPSADDRSA</sequence>
<dbReference type="InterPro" id="IPR051691">
    <property type="entry name" value="Metab_Enz_Cyan_OpOx_G3PDH"/>
</dbReference>
<dbReference type="GO" id="GO:0016491">
    <property type="term" value="F:oxidoreductase activity"/>
    <property type="evidence" value="ECO:0007669"/>
    <property type="project" value="UniProtKB-KW"/>
</dbReference>
<dbReference type="EMBL" id="VLJV01000001">
    <property type="protein sequence ID" value="TWH18767.1"/>
    <property type="molecule type" value="Genomic_DNA"/>
</dbReference>
<dbReference type="OrthoDB" id="9801699at2"/>
<dbReference type="InterPro" id="IPR041854">
    <property type="entry name" value="BFD-like_2Fe2S-bd_dom_sf"/>
</dbReference>
<protein>
    <submittedName>
        <fullName evidence="2">NADP-dependent aldehyde dehydrogenase</fullName>
    </submittedName>
</protein>
<keyword evidence="1" id="KW-0560">Oxidoreductase</keyword>